<keyword evidence="4" id="KW-1185">Reference proteome</keyword>
<accession>A0A238ZF81</accession>
<dbReference type="GO" id="GO:0005886">
    <property type="term" value="C:plasma membrane"/>
    <property type="evidence" value="ECO:0007669"/>
    <property type="project" value="UniProtKB-SubCell"/>
</dbReference>
<evidence type="ECO:0000256" key="2">
    <source>
        <dbReference type="RuleBase" id="RU362097"/>
    </source>
</evidence>
<dbReference type="InterPro" id="IPR003423">
    <property type="entry name" value="OMP_efflux"/>
</dbReference>
<dbReference type="InterPro" id="IPR010131">
    <property type="entry name" value="MdtP/NodT-like"/>
</dbReference>
<evidence type="ECO:0000256" key="1">
    <source>
        <dbReference type="ARBA" id="ARBA00007613"/>
    </source>
</evidence>
<dbReference type="RefSeq" id="WP_089273282.1">
    <property type="nucleotide sequence ID" value="NZ_FZOC01000002.1"/>
</dbReference>
<keyword evidence="2" id="KW-0472">Membrane</keyword>
<dbReference type="PANTHER" id="PTHR30203:SF32">
    <property type="entry name" value="CATION EFFLUX SYSTEM PROTEIN CUSC"/>
    <property type="match status" value="1"/>
</dbReference>
<feature type="chain" id="PRO_5011831312" evidence="2">
    <location>
        <begin position="22"/>
        <end position="489"/>
    </location>
</feature>
<feature type="signal peptide" evidence="2">
    <location>
        <begin position="1"/>
        <end position="21"/>
    </location>
</feature>
<evidence type="ECO:0000313" key="4">
    <source>
        <dbReference type="Proteomes" id="UP000198324"/>
    </source>
</evidence>
<dbReference type="Proteomes" id="UP000198324">
    <property type="component" value="Unassembled WGS sequence"/>
</dbReference>
<dbReference type="GO" id="GO:0015562">
    <property type="term" value="F:efflux transmembrane transporter activity"/>
    <property type="evidence" value="ECO:0007669"/>
    <property type="project" value="InterPro"/>
</dbReference>
<organism evidence="3 4">
    <name type="scientific">Humidesulfovibrio mexicanus</name>
    <dbReference type="NCBI Taxonomy" id="147047"/>
    <lineage>
        <taxon>Bacteria</taxon>
        <taxon>Pseudomonadati</taxon>
        <taxon>Thermodesulfobacteriota</taxon>
        <taxon>Desulfovibrionia</taxon>
        <taxon>Desulfovibrionales</taxon>
        <taxon>Desulfovibrionaceae</taxon>
        <taxon>Humidesulfovibrio</taxon>
    </lineage>
</organism>
<dbReference type="PROSITE" id="PS51257">
    <property type="entry name" value="PROKAR_LIPOPROTEIN"/>
    <property type="match status" value="1"/>
</dbReference>
<dbReference type="SUPFAM" id="SSF56954">
    <property type="entry name" value="Outer membrane efflux proteins (OEP)"/>
    <property type="match status" value="1"/>
</dbReference>
<protein>
    <submittedName>
        <fullName evidence="3">Outer membrane protein, multidrug efflux system</fullName>
    </submittedName>
</protein>
<dbReference type="Pfam" id="PF02321">
    <property type="entry name" value="OEP"/>
    <property type="match status" value="2"/>
</dbReference>
<gene>
    <name evidence="3" type="ORF">SAMN04488503_1506</name>
</gene>
<keyword evidence="2" id="KW-0564">Palmitate</keyword>
<dbReference type="PANTHER" id="PTHR30203">
    <property type="entry name" value="OUTER MEMBRANE CATION EFFLUX PROTEIN"/>
    <property type="match status" value="1"/>
</dbReference>
<keyword evidence="2" id="KW-0812">Transmembrane</keyword>
<keyword evidence="2" id="KW-0449">Lipoprotein</keyword>
<dbReference type="Gene3D" id="2.20.200.10">
    <property type="entry name" value="Outer membrane efflux proteins (OEP)"/>
    <property type="match status" value="1"/>
</dbReference>
<dbReference type="EMBL" id="FZOC01000002">
    <property type="protein sequence ID" value="SNR82175.1"/>
    <property type="molecule type" value="Genomic_DNA"/>
</dbReference>
<dbReference type="Gene3D" id="1.20.1600.10">
    <property type="entry name" value="Outer membrane efflux proteins (OEP)"/>
    <property type="match status" value="1"/>
</dbReference>
<sequence length="489" mass="52500">MRPNQKTVAAVCLAALLPIFAGGCTLAPKYVQPKPPLPSDWTSGTGAKAEAGTTMRDWRNVIADEPTKRLVELALANNRDLRVAALNIVAAQAQYQIQRADLLPKIDATAGANMNRTPAKLSSSGKAVTSRTYSVGLGFSSFELDLFGRIQSLKDEALETFLATEASRRSVELSLVAEVATAYMTLAADREQLALAQEILETEQASYEIVRQRHEFGVANDLELAQAQTTVDTARVQRAKYEAQVTQDENALAVLVGMPLGPELLPAKSLAEITPPTPVPAGLPSEVLTRRPDVLAAEHQLKAANADIGAARARYFPSIGITSSVGFASSQVNDLFNSPAGAWSFVPQLTLPIFHTGAIRAGVKYSEAQRDIMVAQYEMTVQTAFKEVSDALALTASLEEQVKAQGSLVAASGKSYELSTLRYENGVDSYLTKLDSQRSYADSRQALIAARLSRLANTLTLYKALGGGWDSPEALAAEKAAEEKRTADQ</sequence>
<evidence type="ECO:0000313" key="3">
    <source>
        <dbReference type="EMBL" id="SNR82175.1"/>
    </source>
</evidence>
<comment type="subcellular location">
    <subcellularLocation>
        <location evidence="2">Cell membrane</location>
        <topology evidence="2">Lipid-anchor</topology>
    </subcellularLocation>
</comment>
<reference evidence="3 4" key="1">
    <citation type="submission" date="2017-06" db="EMBL/GenBank/DDBJ databases">
        <authorList>
            <person name="Kim H.J."/>
            <person name="Triplett B.A."/>
        </authorList>
    </citation>
    <scope>NUCLEOTIDE SEQUENCE [LARGE SCALE GENOMIC DNA]</scope>
    <source>
        <strain evidence="3 4">DSM 13116</strain>
    </source>
</reference>
<dbReference type="AlphaFoldDB" id="A0A238ZF81"/>
<comment type="similarity">
    <text evidence="1 2">Belongs to the outer membrane factor (OMF) (TC 1.B.17) family.</text>
</comment>
<dbReference type="OrthoDB" id="9783163at2"/>
<name>A0A238ZF81_9BACT</name>
<keyword evidence="2" id="KW-1134">Transmembrane beta strand</keyword>
<dbReference type="NCBIfam" id="TIGR01845">
    <property type="entry name" value="outer_NodT"/>
    <property type="match status" value="1"/>
</dbReference>
<keyword evidence="2" id="KW-0732">Signal</keyword>
<proteinExistence type="inferred from homology"/>